<evidence type="ECO:0000256" key="10">
    <source>
        <dbReference type="ARBA" id="ARBA00023012"/>
    </source>
</evidence>
<dbReference type="SMART" id="SM00091">
    <property type="entry name" value="PAS"/>
    <property type="match status" value="8"/>
</dbReference>
<dbReference type="Gene3D" id="1.10.287.130">
    <property type="match status" value="1"/>
</dbReference>
<dbReference type="InterPro" id="IPR013656">
    <property type="entry name" value="PAS_4"/>
</dbReference>
<evidence type="ECO:0000256" key="4">
    <source>
        <dbReference type="ARBA" id="ARBA00022475"/>
    </source>
</evidence>
<dbReference type="SMART" id="SM00388">
    <property type="entry name" value="HisKA"/>
    <property type="match status" value="1"/>
</dbReference>
<comment type="subcellular location">
    <subcellularLocation>
        <location evidence="2">Cell membrane</location>
        <topology evidence="2">Multi-pass membrane protein</topology>
    </subcellularLocation>
</comment>
<gene>
    <name evidence="19" type="ORF">GCM10023188_47990</name>
</gene>
<feature type="domain" description="PAS" evidence="16">
    <location>
        <begin position="654"/>
        <end position="699"/>
    </location>
</feature>
<dbReference type="NCBIfam" id="TIGR00229">
    <property type="entry name" value="sensory_box"/>
    <property type="match status" value="5"/>
</dbReference>
<comment type="caution">
    <text evidence="19">The sequence shown here is derived from an EMBL/GenBank/DDBJ whole genome shotgun (WGS) entry which is preliminary data.</text>
</comment>
<evidence type="ECO:0000259" key="15">
    <source>
        <dbReference type="PROSITE" id="PS50110"/>
    </source>
</evidence>
<evidence type="ECO:0000259" key="14">
    <source>
        <dbReference type="PROSITE" id="PS50109"/>
    </source>
</evidence>
<accession>A0ABP8MA25</accession>
<evidence type="ECO:0000256" key="9">
    <source>
        <dbReference type="ARBA" id="ARBA00022989"/>
    </source>
</evidence>
<dbReference type="Pfam" id="PF00512">
    <property type="entry name" value="HisKA"/>
    <property type="match status" value="1"/>
</dbReference>
<sequence length="1545" mass="174774">MEEALLHELSAERKARQAAEKLAADRERELKQLHVAATPPARPSLEREKLPLYLQAPALTTDADEKIVLLNAALHTLLKLPQPAEFYTGIALQEFERTTLLRPQQGLPELARFTITYNGEAQQKRLVLERERVPLAEGGEAYGAMWLYRDVTLKHLKQRELEMQSELQEEYPNPILRLSFSGELLFVNVAGTELLNSLTEHRLAGFRRLLLLHIRKLGMDTTSKPGSFESHIARRYYATLITPRPDKGYFNIYMSDITTRKNAEQALQESQNLARTITHTIPNMVYIYDLEDGMHVFANEQVRHVLGYTLEEVAALGDNVLASLVVPQDLEKVYAHVCSIMLASDGDIVELEYRARCKNGDTKIMHCRESVFKRRDNGQVKQVIGCAEDVTRVRQQSMALRQQKEFYEAILNHIPSDVAVFNKQLQYLYLNPAAVGDAALRQWLIGKTDEEYRLHKGYPEERMQARRKGLAQVQQKKLLVEYEEQLQDKNGHTTSSHLRRLNPVFDETGELQYIIGHGLNITELKRAQAVISASEAKNRAILAAIPDLIFIVNDQGVVVDMNDVDQKHLNVPKGEVIGGNIRRLLPEQLTQEMMALLQKVLRTGHHEKKDYELSLAEGTRYYESRIVKYSEREVLAIIRDTTEERHATLEVKAKNEFIQLVLDASPSLIYVKDGEGNFILVNDEFAALFGLTVEEVEGRKAADFYPNQKEARFYLDTDQQVIREHREIKLQERFTGSNGDVIWFSTTKKPLVTADGQVHVLGISTNMTEQRLANKRLQHSEELHRLLSENSRDLISLHNPDGSYIYASKAVEEMLGYAQIELLLLEAFKVIHPEDRDMVREQGFQEALRQKVSVTRQYRLIHKNGTTFWVETNLKPILDAAGNVTKIQSATRDITSRKKAEQALQNSEKKYRELINYSQAFICTHDLDGNILAVNPYLQNMLGYTADEMIGKSLSAFFPVNHQPLMESYLRQFDANKVVDGVLTILNKEKEERNLFYQNYKVEEPDTAPYIIGIAQDITDRLRTEQHLKSAKEAAEESARVKENFMANMSHEIRTPMNGILGMAGLLHKTGLDDAQQNYLNIIQQSADNLLVVINDILDIAKIESGKMELEEIPFDLAEAVKGAFQTFIYKAEEREIAYVLHPLQLPGTMLLGDPYRLHQVLLNLLNNAIKFTEDGAVTLSCQVLQETEEDLTVELAVTDTGIGIPESKLHMIFDGFTQAYSSTTRKYGGTGLGLSICKTLVEMQQGKIVVESEEGKGSSFKVQITYPKTQEQVLLQKEENIDYNSLSHITLLLAEDNEVNIFLAQSIIEGWGAKVDVARNGREAVDMADLRLYDVILMDIQMPDLSGIDATQLIRQHTDKAKASVPIIALTANALKGDAEKYISAGMNDYISKPFEEEKLFLKIASVLPQPIVERIDAADSPSAAPQAPDEPLYDLAVLLKLSRGNEAFIQRAQQLFIETVPVTATDMQQKLVAVDWPGVSAAAHKLKSTIDTMRIESLKDAVRRIESNAKQQTDLLTVDQDVSQVKEVLERVVSQMKVNLETV</sequence>
<evidence type="ECO:0000256" key="5">
    <source>
        <dbReference type="ARBA" id="ARBA00022553"/>
    </source>
</evidence>
<protein>
    <recommendedName>
        <fullName evidence="3">histidine kinase</fullName>
        <ecNumber evidence="3">2.7.13.3</ecNumber>
    </recommendedName>
</protein>
<dbReference type="Pfam" id="PF02518">
    <property type="entry name" value="HATPase_c"/>
    <property type="match status" value="1"/>
</dbReference>
<organism evidence="19 20">
    <name type="scientific">Pontibacter saemangeumensis</name>
    <dbReference type="NCBI Taxonomy" id="1084525"/>
    <lineage>
        <taxon>Bacteria</taxon>
        <taxon>Pseudomonadati</taxon>
        <taxon>Bacteroidota</taxon>
        <taxon>Cytophagia</taxon>
        <taxon>Cytophagales</taxon>
        <taxon>Hymenobacteraceae</taxon>
        <taxon>Pontibacter</taxon>
    </lineage>
</organism>
<evidence type="ECO:0000313" key="19">
    <source>
        <dbReference type="EMBL" id="GAA4445168.1"/>
    </source>
</evidence>
<dbReference type="SUPFAM" id="SSF47384">
    <property type="entry name" value="Homodimeric domain of signal transducing histidine kinase"/>
    <property type="match status" value="1"/>
</dbReference>
<comment type="catalytic activity">
    <reaction evidence="1">
        <text>ATP + protein L-histidine = ADP + protein N-phospho-L-histidine.</text>
        <dbReference type="EC" id="2.7.13.3"/>
    </reaction>
</comment>
<dbReference type="EMBL" id="BAABHC010000042">
    <property type="protein sequence ID" value="GAA4445168.1"/>
    <property type="molecule type" value="Genomic_DNA"/>
</dbReference>
<dbReference type="InterPro" id="IPR004358">
    <property type="entry name" value="Sig_transdc_His_kin-like_C"/>
</dbReference>
<dbReference type="Pfam" id="PF08447">
    <property type="entry name" value="PAS_3"/>
    <property type="match status" value="2"/>
</dbReference>
<dbReference type="EC" id="2.7.13.3" evidence="3"/>
<feature type="modified residue" description="4-aspartylphosphate" evidence="13">
    <location>
        <position position="1340"/>
    </location>
</feature>
<dbReference type="PRINTS" id="PR00344">
    <property type="entry name" value="BCTRLSENSOR"/>
</dbReference>
<dbReference type="InterPro" id="IPR000014">
    <property type="entry name" value="PAS"/>
</dbReference>
<feature type="domain" description="Response regulatory" evidence="15">
    <location>
        <begin position="1291"/>
        <end position="1409"/>
    </location>
</feature>
<evidence type="ECO:0000256" key="8">
    <source>
        <dbReference type="ARBA" id="ARBA00022840"/>
    </source>
</evidence>
<dbReference type="PROSITE" id="PS50112">
    <property type="entry name" value="PAS"/>
    <property type="match status" value="5"/>
</dbReference>
<keyword evidence="4" id="KW-1003">Cell membrane</keyword>
<dbReference type="CDD" id="cd16922">
    <property type="entry name" value="HATPase_EvgS-ArcB-TorS-like"/>
    <property type="match status" value="1"/>
</dbReference>
<dbReference type="Gene3D" id="3.30.565.10">
    <property type="entry name" value="Histidine kinase-like ATPase, C-terminal domain"/>
    <property type="match status" value="1"/>
</dbReference>
<dbReference type="CDD" id="cd17546">
    <property type="entry name" value="REC_hyHK_CKI1_RcsC-like"/>
    <property type="match status" value="1"/>
</dbReference>
<keyword evidence="8" id="KW-0067">ATP-binding</keyword>
<reference evidence="20" key="1">
    <citation type="journal article" date="2019" name="Int. J. Syst. Evol. Microbiol.">
        <title>The Global Catalogue of Microorganisms (GCM) 10K type strain sequencing project: providing services to taxonomists for standard genome sequencing and annotation.</title>
        <authorList>
            <consortium name="The Broad Institute Genomics Platform"/>
            <consortium name="The Broad Institute Genome Sequencing Center for Infectious Disease"/>
            <person name="Wu L."/>
            <person name="Ma J."/>
        </authorList>
    </citation>
    <scope>NUCLEOTIDE SEQUENCE [LARGE SCALE GENOMIC DNA]</scope>
    <source>
        <strain evidence="20">JCM 17926</strain>
    </source>
</reference>
<dbReference type="InterPro" id="IPR003594">
    <property type="entry name" value="HATPase_dom"/>
</dbReference>
<dbReference type="SMART" id="SM00086">
    <property type="entry name" value="PAC"/>
    <property type="match status" value="5"/>
</dbReference>
<dbReference type="SMART" id="SM00448">
    <property type="entry name" value="REC"/>
    <property type="match status" value="1"/>
</dbReference>
<feature type="domain" description="HPt" evidence="18">
    <location>
        <begin position="1447"/>
        <end position="1545"/>
    </location>
</feature>
<dbReference type="Proteomes" id="UP001500552">
    <property type="component" value="Unassembled WGS sequence"/>
</dbReference>
<feature type="domain" description="PAC" evidence="17">
    <location>
        <begin position="349"/>
        <end position="402"/>
    </location>
</feature>
<keyword evidence="7" id="KW-0547">Nucleotide-binding</keyword>
<keyword evidence="5 13" id="KW-0597">Phosphoprotein</keyword>
<evidence type="ECO:0000259" key="18">
    <source>
        <dbReference type="PROSITE" id="PS50894"/>
    </source>
</evidence>
<dbReference type="Pfam" id="PF08448">
    <property type="entry name" value="PAS_4"/>
    <property type="match status" value="3"/>
</dbReference>
<evidence type="ECO:0000259" key="16">
    <source>
        <dbReference type="PROSITE" id="PS50112"/>
    </source>
</evidence>
<dbReference type="Pfam" id="PF00072">
    <property type="entry name" value="Response_reg"/>
    <property type="match status" value="1"/>
</dbReference>
<dbReference type="Gene3D" id="3.30.450.20">
    <property type="entry name" value="PAS domain"/>
    <property type="match status" value="6"/>
</dbReference>
<feature type="domain" description="PAC" evidence="17">
    <location>
        <begin position="854"/>
        <end position="906"/>
    </location>
</feature>
<dbReference type="PANTHER" id="PTHR45339:SF1">
    <property type="entry name" value="HYBRID SIGNAL TRANSDUCTION HISTIDINE KINASE J"/>
    <property type="match status" value="1"/>
</dbReference>
<evidence type="ECO:0000259" key="17">
    <source>
        <dbReference type="PROSITE" id="PS50113"/>
    </source>
</evidence>
<dbReference type="InterPro" id="IPR013655">
    <property type="entry name" value="PAS_fold_3"/>
</dbReference>
<dbReference type="CDD" id="cd00130">
    <property type="entry name" value="PAS"/>
    <property type="match status" value="5"/>
</dbReference>
<dbReference type="InterPro" id="IPR005467">
    <property type="entry name" value="His_kinase_dom"/>
</dbReference>
<dbReference type="PROSITE" id="PS50109">
    <property type="entry name" value="HIS_KIN"/>
    <property type="match status" value="1"/>
</dbReference>
<dbReference type="InterPro" id="IPR003661">
    <property type="entry name" value="HisK_dim/P_dom"/>
</dbReference>
<evidence type="ECO:0000256" key="13">
    <source>
        <dbReference type="PROSITE-ProRule" id="PRU00169"/>
    </source>
</evidence>
<dbReference type="SUPFAM" id="SSF55874">
    <property type="entry name" value="ATPase domain of HSP90 chaperone/DNA topoisomerase II/histidine kinase"/>
    <property type="match status" value="1"/>
</dbReference>
<dbReference type="InterPro" id="IPR001610">
    <property type="entry name" value="PAC"/>
</dbReference>
<dbReference type="SMART" id="SM00387">
    <property type="entry name" value="HATPase_c"/>
    <property type="match status" value="1"/>
</dbReference>
<feature type="domain" description="PAS" evidence="16">
    <location>
        <begin position="780"/>
        <end position="851"/>
    </location>
</feature>
<feature type="domain" description="PAS" evidence="16">
    <location>
        <begin position="534"/>
        <end position="604"/>
    </location>
</feature>
<dbReference type="InterPro" id="IPR001789">
    <property type="entry name" value="Sig_transdc_resp-reg_receiver"/>
</dbReference>
<feature type="domain" description="PAS" evidence="16">
    <location>
        <begin position="907"/>
        <end position="976"/>
    </location>
</feature>
<dbReference type="Gene3D" id="1.20.120.160">
    <property type="entry name" value="HPT domain"/>
    <property type="match status" value="1"/>
</dbReference>
<evidence type="ECO:0000256" key="6">
    <source>
        <dbReference type="ARBA" id="ARBA00022692"/>
    </source>
</evidence>
<dbReference type="InterPro" id="IPR036641">
    <property type="entry name" value="HPT_dom_sf"/>
</dbReference>
<evidence type="ECO:0000256" key="12">
    <source>
        <dbReference type="PROSITE-ProRule" id="PRU00110"/>
    </source>
</evidence>
<keyword evidence="9" id="KW-1133">Transmembrane helix</keyword>
<name>A0ABP8MA25_9BACT</name>
<proteinExistence type="predicted"/>
<evidence type="ECO:0000313" key="20">
    <source>
        <dbReference type="Proteomes" id="UP001500552"/>
    </source>
</evidence>
<feature type="domain" description="PAC" evidence="17">
    <location>
        <begin position="724"/>
        <end position="779"/>
    </location>
</feature>
<dbReference type="PROSITE" id="PS50110">
    <property type="entry name" value="RESPONSE_REGULATORY"/>
    <property type="match status" value="1"/>
</dbReference>
<evidence type="ECO:0000256" key="1">
    <source>
        <dbReference type="ARBA" id="ARBA00000085"/>
    </source>
</evidence>
<keyword evidence="20" id="KW-1185">Reference proteome</keyword>
<dbReference type="SUPFAM" id="SSF55785">
    <property type="entry name" value="PYP-like sensor domain (PAS domain)"/>
    <property type="match status" value="6"/>
</dbReference>
<evidence type="ECO:0000256" key="2">
    <source>
        <dbReference type="ARBA" id="ARBA00004651"/>
    </source>
</evidence>
<dbReference type="PANTHER" id="PTHR45339">
    <property type="entry name" value="HYBRID SIGNAL TRANSDUCTION HISTIDINE KINASE J"/>
    <property type="match status" value="1"/>
</dbReference>
<feature type="domain" description="PAC" evidence="17">
    <location>
        <begin position="480"/>
        <end position="533"/>
    </location>
</feature>
<evidence type="ECO:0000256" key="7">
    <source>
        <dbReference type="ARBA" id="ARBA00022741"/>
    </source>
</evidence>
<evidence type="ECO:0000256" key="3">
    <source>
        <dbReference type="ARBA" id="ARBA00012438"/>
    </source>
</evidence>
<feature type="domain" description="PAS" evidence="16">
    <location>
        <begin position="270"/>
        <end position="333"/>
    </location>
</feature>
<dbReference type="CDD" id="cd00082">
    <property type="entry name" value="HisKA"/>
    <property type="match status" value="1"/>
</dbReference>
<keyword evidence="10" id="KW-0902">Two-component regulatory system</keyword>
<keyword evidence="11" id="KW-0472">Membrane</keyword>
<feature type="modified residue" description="Phosphohistidine" evidence="12">
    <location>
        <position position="1486"/>
    </location>
</feature>
<dbReference type="InterPro" id="IPR008207">
    <property type="entry name" value="Sig_transdc_His_kin_Hpt_dom"/>
</dbReference>
<dbReference type="SUPFAM" id="SSF52172">
    <property type="entry name" value="CheY-like"/>
    <property type="match status" value="1"/>
</dbReference>
<dbReference type="Pfam" id="PF01627">
    <property type="entry name" value="Hpt"/>
    <property type="match status" value="1"/>
</dbReference>
<dbReference type="InterPro" id="IPR011006">
    <property type="entry name" value="CheY-like_superfamily"/>
</dbReference>
<dbReference type="Pfam" id="PF13426">
    <property type="entry name" value="PAS_9"/>
    <property type="match status" value="1"/>
</dbReference>
<dbReference type="PROSITE" id="PS50113">
    <property type="entry name" value="PAC"/>
    <property type="match status" value="4"/>
</dbReference>
<dbReference type="InterPro" id="IPR036890">
    <property type="entry name" value="HATPase_C_sf"/>
</dbReference>
<dbReference type="InterPro" id="IPR035965">
    <property type="entry name" value="PAS-like_dom_sf"/>
</dbReference>
<feature type="domain" description="Histidine kinase" evidence="14">
    <location>
        <begin position="1048"/>
        <end position="1269"/>
    </location>
</feature>
<keyword evidence="6" id="KW-0812">Transmembrane</keyword>
<dbReference type="SUPFAM" id="SSF47226">
    <property type="entry name" value="Histidine-containing phosphotransfer domain, HPT domain"/>
    <property type="match status" value="1"/>
</dbReference>
<evidence type="ECO:0000256" key="11">
    <source>
        <dbReference type="ARBA" id="ARBA00023136"/>
    </source>
</evidence>
<dbReference type="Gene3D" id="3.40.50.2300">
    <property type="match status" value="1"/>
</dbReference>
<dbReference type="PROSITE" id="PS50894">
    <property type="entry name" value="HPT"/>
    <property type="match status" value="1"/>
</dbReference>
<dbReference type="InterPro" id="IPR036097">
    <property type="entry name" value="HisK_dim/P_sf"/>
</dbReference>
<dbReference type="InterPro" id="IPR000700">
    <property type="entry name" value="PAS-assoc_C"/>
</dbReference>